<evidence type="ECO:0008006" key="4">
    <source>
        <dbReference type="Google" id="ProtNLM"/>
    </source>
</evidence>
<evidence type="ECO:0000256" key="1">
    <source>
        <dbReference type="SAM" id="Phobius"/>
    </source>
</evidence>
<evidence type="ECO:0000313" key="3">
    <source>
        <dbReference type="Proteomes" id="UP000176287"/>
    </source>
</evidence>
<dbReference type="STRING" id="1798649.A3B13_02015"/>
<protein>
    <recommendedName>
        <fullName evidence="4">Rod shape-determining protein MreD</fullName>
    </recommendedName>
</protein>
<dbReference type="AlphaFoldDB" id="A0A1G2CFE8"/>
<reference evidence="2 3" key="1">
    <citation type="journal article" date="2016" name="Nat. Commun.">
        <title>Thousands of microbial genomes shed light on interconnected biogeochemical processes in an aquifer system.</title>
        <authorList>
            <person name="Anantharaman K."/>
            <person name="Brown C.T."/>
            <person name="Hug L.A."/>
            <person name="Sharon I."/>
            <person name="Castelle C.J."/>
            <person name="Probst A.J."/>
            <person name="Thomas B.C."/>
            <person name="Singh A."/>
            <person name="Wilkins M.J."/>
            <person name="Karaoz U."/>
            <person name="Brodie E.L."/>
            <person name="Williams K.H."/>
            <person name="Hubbard S.S."/>
            <person name="Banfield J.F."/>
        </authorList>
    </citation>
    <scope>NUCLEOTIDE SEQUENCE [LARGE SCALE GENOMIC DNA]</scope>
</reference>
<dbReference type="EMBL" id="MHKZ01000032">
    <property type="protein sequence ID" value="OGY99941.1"/>
    <property type="molecule type" value="Genomic_DNA"/>
</dbReference>
<comment type="caution">
    <text evidence="2">The sequence shown here is derived from an EMBL/GenBank/DDBJ whole genome shotgun (WGS) entry which is preliminary data.</text>
</comment>
<sequence length="153" mass="17240">MKKLSINKFAVFFFTLIIVSFAQLGIKAEFGWSPELILATLVLSAFYLGILEMAALCAFGIFLLNWRPLPGLEIVLFFLFPFVIMYVKTIFPWKGMINCVFGAVLSVAFFYGVSNWGAIVSNPIIFAYILALTAVFCAVLFQIFNYFYKTSST</sequence>
<proteinExistence type="predicted"/>
<keyword evidence="1" id="KW-0472">Membrane</keyword>
<keyword evidence="1" id="KW-1133">Transmembrane helix</keyword>
<dbReference type="Proteomes" id="UP000176287">
    <property type="component" value="Unassembled WGS sequence"/>
</dbReference>
<gene>
    <name evidence="2" type="ORF">A3B13_02015</name>
</gene>
<name>A0A1G2CFE8_9BACT</name>
<keyword evidence="1" id="KW-0812">Transmembrane</keyword>
<organism evidence="2 3">
    <name type="scientific">Candidatus Liptonbacteria bacterium RIFCSPLOWO2_01_FULL_45_15</name>
    <dbReference type="NCBI Taxonomy" id="1798649"/>
    <lineage>
        <taxon>Bacteria</taxon>
        <taxon>Candidatus Liptoniibacteriota</taxon>
    </lineage>
</organism>
<feature type="transmembrane region" description="Helical" evidence="1">
    <location>
        <begin position="99"/>
        <end position="119"/>
    </location>
</feature>
<feature type="transmembrane region" description="Helical" evidence="1">
    <location>
        <begin position="125"/>
        <end position="148"/>
    </location>
</feature>
<feature type="transmembrane region" description="Helical" evidence="1">
    <location>
        <begin position="69"/>
        <end position="87"/>
    </location>
</feature>
<feature type="transmembrane region" description="Helical" evidence="1">
    <location>
        <begin position="36"/>
        <end position="63"/>
    </location>
</feature>
<feature type="transmembrane region" description="Helical" evidence="1">
    <location>
        <begin position="6"/>
        <end position="24"/>
    </location>
</feature>
<accession>A0A1G2CFE8</accession>
<evidence type="ECO:0000313" key="2">
    <source>
        <dbReference type="EMBL" id="OGY99941.1"/>
    </source>
</evidence>